<dbReference type="EMBL" id="JOJR01017809">
    <property type="protein sequence ID" value="RCN24661.1"/>
    <property type="molecule type" value="Genomic_DNA"/>
</dbReference>
<feature type="transmembrane region" description="Helical" evidence="2">
    <location>
        <begin position="6"/>
        <end position="29"/>
    </location>
</feature>
<name>A0A368EXY5_ANCCA</name>
<dbReference type="SMART" id="SM01088">
    <property type="entry name" value="Col_cuticle_N"/>
    <property type="match status" value="1"/>
</dbReference>
<evidence type="ECO:0000313" key="4">
    <source>
        <dbReference type="EMBL" id="RCN24661.1"/>
    </source>
</evidence>
<gene>
    <name evidence="4" type="ORF">ANCCAN_29638</name>
</gene>
<organism evidence="4 5">
    <name type="scientific">Ancylostoma caninum</name>
    <name type="common">Dog hookworm</name>
    <dbReference type="NCBI Taxonomy" id="29170"/>
    <lineage>
        <taxon>Eukaryota</taxon>
        <taxon>Metazoa</taxon>
        <taxon>Ecdysozoa</taxon>
        <taxon>Nematoda</taxon>
        <taxon>Chromadorea</taxon>
        <taxon>Rhabditida</taxon>
        <taxon>Rhabditina</taxon>
        <taxon>Rhabditomorpha</taxon>
        <taxon>Strongyloidea</taxon>
        <taxon>Ancylostomatidae</taxon>
        <taxon>Ancylostomatinae</taxon>
        <taxon>Ancylostoma</taxon>
    </lineage>
</organism>
<keyword evidence="2" id="KW-0812">Transmembrane</keyword>
<comment type="caution">
    <text evidence="4">The sequence shown here is derived from an EMBL/GenBank/DDBJ whole genome shotgun (WGS) entry which is preliminary data.</text>
</comment>
<protein>
    <submittedName>
        <fullName evidence="4">Nematode cuticle collagen domain protein</fullName>
    </submittedName>
</protein>
<evidence type="ECO:0000313" key="5">
    <source>
        <dbReference type="Proteomes" id="UP000252519"/>
    </source>
</evidence>
<keyword evidence="2" id="KW-1133">Transmembrane helix</keyword>
<proteinExistence type="predicted"/>
<keyword evidence="2" id="KW-0472">Membrane</keyword>
<keyword evidence="5" id="KW-1185">Reference proteome</keyword>
<feature type="domain" description="Nematode cuticle collagen N-terminal" evidence="3">
    <location>
        <begin position="5"/>
        <end position="57"/>
    </location>
</feature>
<dbReference type="GO" id="GO:0042302">
    <property type="term" value="F:structural constituent of cuticle"/>
    <property type="evidence" value="ECO:0007669"/>
    <property type="project" value="InterPro"/>
</dbReference>
<sequence length="85" mass="9727">MTTTAIVTGVAGITAVATVFSIITVLYLVNDINSFYEDAIEELLDFKEMANSAWHEMRPTYQDMREKRAVIFGISRQRRQFPPHC</sequence>
<dbReference type="GO" id="GO:0005581">
    <property type="term" value="C:collagen trimer"/>
    <property type="evidence" value="ECO:0007669"/>
    <property type="project" value="UniProtKB-KW"/>
</dbReference>
<dbReference type="InterPro" id="IPR002486">
    <property type="entry name" value="Col_cuticle_N"/>
</dbReference>
<dbReference type="AlphaFoldDB" id="A0A368EXY5"/>
<dbReference type="STRING" id="29170.A0A368EXY5"/>
<evidence type="ECO:0000259" key="3">
    <source>
        <dbReference type="SMART" id="SM01088"/>
    </source>
</evidence>
<dbReference type="Pfam" id="PF01484">
    <property type="entry name" value="Col_cuticle_N"/>
    <property type="match status" value="1"/>
</dbReference>
<dbReference type="Proteomes" id="UP000252519">
    <property type="component" value="Unassembled WGS sequence"/>
</dbReference>
<evidence type="ECO:0000256" key="2">
    <source>
        <dbReference type="SAM" id="Phobius"/>
    </source>
</evidence>
<keyword evidence="4" id="KW-0176">Collagen</keyword>
<feature type="non-terminal residue" evidence="4">
    <location>
        <position position="85"/>
    </location>
</feature>
<reference evidence="4 5" key="1">
    <citation type="submission" date="2014-10" db="EMBL/GenBank/DDBJ databases">
        <title>Draft genome of the hookworm Ancylostoma caninum.</title>
        <authorList>
            <person name="Mitreva M."/>
        </authorList>
    </citation>
    <scope>NUCLEOTIDE SEQUENCE [LARGE SCALE GENOMIC DNA]</scope>
    <source>
        <strain evidence="4 5">Baltimore</strain>
    </source>
</reference>
<accession>A0A368EXY5</accession>
<evidence type="ECO:0000256" key="1">
    <source>
        <dbReference type="ARBA" id="ARBA00022737"/>
    </source>
</evidence>
<keyword evidence="1" id="KW-0677">Repeat</keyword>
<dbReference type="OrthoDB" id="5876214at2759"/>